<comment type="function">
    <text evidence="8">Acts on ADP-mannose and ADP-glucose as well as ADP-ribose. Prevents glycogen biosynthesis. The reaction catalyzed by this enzyme is a limiting step of the gluconeogenic process.</text>
</comment>
<dbReference type="SUPFAM" id="SSF110857">
    <property type="entry name" value="Gamma-glutamyl cyclotransferase-like"/>
    <property type="match status" value="1"/>
</dbReference>
<evidence type="ECO:0000256" key="3">
    <source>
        <dbReference type="ARBA" id="ARBA00012453"/>
    </source>
</evidence>
<dbReference type="GO" id="GO:0046872">
    <property type="term" value="F:metal ion binding"/>
    <property type="evidence" value="ECO:0007669"/>
    <property type="project" value="UniProtKB-KW"/>
</dbReference>
<feature type="short sequence motif" description="Nudix box" evidence="14">
    <location>
        <begin position="260"/>
        <end position="282"/>
    </location>
</feature>
<keyword evidence="6" id="KW-0378">Hydrolase</keyword>
<dbReference type="GO" id="GO:0005829">
    <property type="term" value="C:cytosol"/>
    <property type="evidence" value="ECO:0007669"/>
    <property type="project" value="TreeGrafter"/>
</dbReference>
<evidence type="ECO:0000256" key="13">
    <source>
        <dbReference type="PIRSR" id="PIRSR604385-2"/>
    </source>
</evidence>
<dbReference type="Gene3D" id="3.10.490.10">
    <property type="entry name" value="Gamma-glutamyl cyclotransferase-like"/>
    <property type="match status" value="1"/>
</dbReference>
<name>A0A917YHR0_9RHOB</name>
<dbReference type="Proteomes" id="UP000598196">
    <property type="component" value="Unassembled WGS sequence"/>
</dbReference>
<organism evidence="16 17">
    <name type="scientific">Gemmobacter aquaticus</name>
    <dbReference type="NCBI Taxonomy" id="490185"/>
    <lineage>
        <taxon>Bacteria</taxon>
        <taxon>Pseudomonadati</taxon>
        <taxon>Pseudomonadota</taxon>
        <taxon>Alphaproteobacteria</taxon>
        <taxon>Rhodobacterales</taxon>
        <taxon>Paracoccaceae</taxon>
        <taxon>Gemmobacter</taxon>
    </lineage>
</organism>
<dbReference type="InterPro" id="IPR015797">
    <property type="entry name" value="NUDIX_hydrolase-like_dom_sf"/>
</dbReference>
<dbReference type="PROSITE" id="PS00893">
    <property type="entry name" value="NUDIX_BOX"/>
    <property type="match status" value="1"/>
</dbReference>
<feature type="binding site" evidence="13">
    <location>
        <position position="328"/>
    </location>
    <ligand>
        <name>Mg(2+)</name>
        <dbReference type="ChEBI" id="CHEBI:18420"/>
        <label>1</label>
    </ligand>
</feature>
<dbReference type="PROSITE" id="PS51462">
    <property type="entry name" value="NUDIX"/>
    <property type="match status" value="1"/>
</dbReference>
<dbReference type="RefSeq" id="WP_277752289.1">
    <property type="nucleotide sequence ID" value="NZ_BMLP01000001.1"/>
</dbReference>
<dbReference type="InterPro" id="IPR000086">
    <property type="entry name" value="NUDIX_hydrolase_dom"/>
</dbReference>
<evidence type="ECO:0000313" key="16">
    <source>
        <dbReference type="EMBL" id="GGO28460.1"/>
    </source>
</evidence>
<feature type="binding site" evidence="13">
    <location>
        <position position="279"/>
    </location>
    <ligand>
        <name>Mg(2+)</name>
        <dbReference type="ChEBI" id="CHEBI:18420"/>
        <label>1</label>
    </ligand>
</feature>
<evidence type="ECO:0000256" key="5">
    <source>
        <dbReference type="ARBA" id="ARBA00022723"/>
    </source>
</evidence>
<dbReference type="CDD" id="cd24155">
    <property type="entry name" value="NUDIX_ADPRase"/>
    <property type="match status" value="1"/>
</dbReference>
<evidence type="ECO:0000256" key="14">
    <source>
        <dbReference type="PIRSR" id="PIRSR604385-3"/>
    </source>
</evidence>
<dbReference type="InterPro" id="IPR004385">
    <property type="entry name" value="NDP_pyrophosphatase"/>
</dbReference>
<dbReference type="PANTHER" id="PTHR11839">
    <property type="entry name" value="UDP/ADP-SUGAR PYROPHOSPHATASE"/>
    <property type="match status" value="1"/>
</dbReference>
<dbReference type="Pfam" id="PF06094">
    <property type="entry name" value="GGACT"/>
    <property type="match status" value="1"/>
</dbReference>
<evidence type="ECO:0000313" key="17">
    <source>
        <dbReference type="Proteomes" id="UP000598196"/>
    </source>
</evidence>
<evidence type="ECO:0000256" key="2">
    <source>
        <dbReference type="ARBA" id="ARBA00007482"/>
    </source>
</evidence>
<keyword evidence="17" id="KW-1185">Reference proteome</keyword>
<dbReference type="GO" id="GO:0019144">
    <property type="term" value="F:ADP-sugar diphosphatase activity"/>
    <property type="evidence" value="ECO:0007669"/>
    <property type="project" value="TreeGrafter"/>
</dbReference>
<proteinExistence type="inferred from homology"/>
<dbReference type="EMBL" id="BMLP01000001">
    <property type="protein sequence ID" value="GGO28460.1"/>
    <property type="molecule type" value="Genomic_DNA"/>
</dbReference>
<reference evidence="16 17" key="1">
    <citation type="journal article" date="2014" name="Int. J. Syst. Evol. Microbiol.">
        <title>Complete genome sequence of Corynebacterium casei LMG S-19264T (=DSM 44701T), isolated from a smear-ripened cheese.</title>
        <authorList>
            <consortium name="US DOE Joint Genome Institute (JGI-PGF)"/>
            <person name="Walter F."/>
            <person name="Albersmeier A."/>
            <person name="Kalinowski J."/>
            <person name="Ruckert C."/>
        </authorList>
    </citation>
    <scope>NUCLEOTIDE SEQUENCE [LARGE SCALE GENOMIC DNA]</scope>
    <source>
        <strain evidence="16 17">CGMCC 1.7029</strain>
    </source>
</reference>
<dbReference type="AlphaFoldDB" id="A0A917YHR0"/>
<evidence type="ECO:0000256" key="10">
    <source>
        <dbReference type="ARBA" id="ARBA00030308"/>
    </source>
</evidence>
<accession>A0A917YHR0</accession>
<evidence type="ECO:0000256" key="12">
    <source>
        <dbReference type="ARBA" id="ARBA00049546"/>
    </source>
</evidence>
<dbReference type="SUPFAM" id="SSF55811">
    <property type="entry name" value="Nudix"/>
    <property type="match status" value="1"/>
</dbReference>
<dbReference type="EC" id="3.6.1.13" evidence="3"/>
<comment type="similarity">
    <text evidence="2">Belongs to the Nudix hydrolase family. NudF subfamily.</text>
</comment>
<evidence type="ECO:0000256" key="11">
    <source>
        <dbReference type="ARBA" id="ARBA00033056"/>
    </source>
</evidence>
<dbReference type="InterPro" id="IPR009288">
    <property type="entry name" value="AIG2-like_dom"/>
</dbReference>
<keyword evidence="7 13" id="KW-0460">Magnesium</keyword>
<evidence type="ECO:0000256" key="9">
    <source>
        <dbReference type="ARBA" id="ARBA00030162"/>
    </source>
</evidence>
<dbReference type="InterPro" id="IPR013024">
    <property type="entry name" value="GGCT-like"/>
</dbReference>
<dbReference type="PANTHER" id="PTHR11839:SF5">
    <property type="entry name" value="ADP-RIBOSE PYROPHOSPHATASE"/>
    <property type="match status" value="1"/>
</dbReference>
<dbReference type="Pfam" id="PF00293">
    <property type="entry name" value="NUDIX"/>
    <property type="match status" value="1"/>
</dbReference>
<dbReference type="NCBIfam" id="TIGR00052">
    <property type="entry name" value="nudix-type nucleoside diphosphatase, YffH/AdpP family"/>
    <property type="match status" value="1"/>
</dbReference>
<gene>
    <name evidence="16" type="primary">trgB</name>
    <name evidence="16" type="ORF">GCM10010991_11330</name>
</gene>
<protein>
    <recommendedName>
        <fullName evidence="4">ADP-ribose pyrophosphatase</fullName>
        <ecNumber evidence="3">3.6.1.13</ecNumber>
    </recommendedName>
    <alternativeName>
        <fullName evidence="9">ADP-ribose diphosphatase</fullName>
    </alternativeName>
    <alternativeName>
        <fullName evidence="11">ADP-ribose phosphohydrolase</fullName>
    </alternativeName>
    <alternativeName>
        <fullName evidence="10">Adenosine diphosphoribose pyrophosphatase</fullName>
    </alternativeName>
</protein>
<keyword evidence="5 13" id="KW-0479">Metal-binding</keyword>
<evidence type="ECO:0000256" key="1">
    <source>
        <dbReference type="ARBA" id="ARBA00001946"/>
    </source>
</evidence>
<dbReference type="InterPro" id="IPR036568">
    <property type="entry name" value="GGCT-like_sf"/>
</dbReference>
<dbReference type="Gene3D" id="3.90.79.10">
    <property type="entry name" value="Nucleoside Triphosphate Pyrophosphohydrolase"/>
    <property type="match status" value="1"/>
</dbReference>
<dbReference type="CDD" id="cd06661">
    <property type="entry name" value="GGCT_like"/>
    <property type="match status" value="1"/>
</dbReference>
<evidence type="ECO:0000256" key="4">
    <source>
        <dbReference type="ARBA" id="ARBA00013297"/>
    </source>
</evidence>
<sequence>MTVLFFYGTLRHLPLLQQVLGREVAVEPAALPGHTVARAEAGDWPTLVPLAGALASGSLMRDVTDSDLERLDFYEGGFGYRLAAQSVRVSDGTTLTALVYMPPEGQGSAGDWSLDDWRLNWGDVAVATAADVMMLMGQRSGAEVARRYGLMQVRGASRLRAATAAPATRRHHAGDSDVQVLRHRQSYANFFALEEYDLTYRRFDGSRSPVINRAVFVSGDAVTVLPYDPARDRVLLIEQFRAGPMGRGDPQPWLLEAIAGRIDAGETPEQAARREAVEEAGLNLGALEFVAGYYPSPGAKSEYIYSYVALTDLPDGIEGVFGVEGEAEDIRGHLIEFEALMSLIASGEVNNAPLMLTALWLQRERARLRTPRHGDSDNTSV</sequence>
<comment type="cofactor">
    <cofactor evidence="1 13">
        <name>Mg(2+)</name>
        <dbReference type="ChEBI" id="CHEBI:18420"/>
    </cofactor>
</comment>
<feature type="binding site" evidence="13">
    <location>
        <position position="259"/>
    </location>
    <ligand>
        <name>Mg(2+)</name>
        <dbReference type="ChEBI" id="CHEBI:18420"/>
        <label>1</label>
    </ligand>
</feature>
<evidence type="ECO:0000259" key="15">
    <source>
        <dbReference type="PROSITE" id="PS51462"/>
    </source>
</evidence>
<evidence type="ECO:0000256" key="8">
    <source>
        <dbReference type="ARBA" id="ARBA00025164"/>
    </source>
</evidence>
<dbReference type="GO" id="GO:0019693">
    <property type="term" value="P:ribose phosphate metabolic process"/>
    <property type="evidence" value="ECO:0007669"/>
    <property type="project" value="TreeGrafter"/>
</dbReference>
<dbReference type="GO" id="GO:0047631">
    <property type="term" value="F:ADP-ribose diphosphatase activity"/>
    <property type="evidence" value="ECO:0007669"/>
    <property type="project" value="UniProtKB-EC"/>
</dbReference>
<dbReference type="InterPro" id="IPR020084">
    <property type="entry name" value="NUDIX_hydrolase_CS"/>
</dbReference>
<feature type="binding site" evidence="13">
    <location>
        <position position="275"/>
    </location>
    <ligand>
        <name>Mg(2+)</name>
        <dbReference type="ChEBI" id="CHEBI:18420"/>
        <label>1</label>
    </ligand>
</feature>
<dbReference type="GO" id="GO:0006753">
    <property type="term" value="P:nucleoside phosphate metabolic process"/>
    <property type="evidence" value="ECO:0007669"/>
    <property type="project" value="TreeGrafter"/>
</dbReference>
<comment type="catalytic activity">
    <reaction evidence="12">
        <text>ADP-D-ribose + H2O = D-ribose 5-phosphate + AMP + 2 H(+)</text>
        <dbReference type="Rhea" id="RHEA:10412"/>
        <dbReference type="ChEBI" id="CHEBI:15377"/>
        <dbReference type="ChEBI" id="CHEBI:15378"/>
        <dbReference type="ChEBI" id="CHEBI:57967"/>
        <dbReference type="ChEBI" id="CHEBI:78346"/>
        <dbReference type="ChEBI" id="CHEBI:456215"/>
        <dbReference type="EC" id="3.6.1.13"/>
    </reaction>
</comment>
<evidence type="ECO:0000256" key="6">
    <source>
        <dbReference type="ARBA" id="ARBA00022801"/>
    </source>
</evidence>
<comment type="caution">
    <text evidence="16">The sequence shown here is derived from an EMBL/GenBank/DDBJ whole genome shotgun (WGS) entry which is preliminary data.</text>
</comment>
<evidence type="ECO:0000256" key="7">
    <source>
        <dbReference type="ARBA" id="ARBA00022842"/>
    </source>
</evidence>
<feature type="domain" description="Nudix hydrolase" evidence="15">
    <location>
        <begin position="217"/>
        <end position="357"/>
    </location>
</feature>